<evidence type="ECO:0000313" key="2">
    <source>
        <dbReference type="Proteomes" id="UP000046392"/>
    </source>
</evidence>
<accession>A0A0N5BGP7</accession>
<keyword evidence="2" id="KW-1185">Reference proteome</keyword>
<evidence type="ECO:0000256" key="1">
    <source>
        <dbReference type="SAM" id="MobiDB-lite"/>
    </source>
</evidence>
<protein>
    <submittedName>
        <fullName evidence="3">SH2 domain-containing protein</fullName>
    </submittedName>
</protein>
<feature type="region of interest" description="Disordered" evidence="1">
    <location>
        <begin position="193"/>
        <end position="216"/>
    </location>
</feature>
<name>A0A0N5BGP7_STREA</name>
<dbReference type="AlphaFoldDB" id="A0A0N5BGP7"/>
<dbReference type="PANTHER" id="PTHR31128:SF9">
    <property type="entry name" value="DUF3444 DOMAIN-CONTAINING PROTEIN-RELATED"/>
    <property type="match status" value="1"/>
</dbReference>
<feature type="region of interest" description="Disordered" evidence="1">
    <location>
        <begin position="236"/>
        <end position="272"/>
    </location>
</feature>
<evidence type="ECO:0000313" key="3">
    <source>
        <dbReference type="WBParaSite" id="SPAL_0000514700.1"/>
    </source>
</evidence>
<dbReference type="WBParaSite" id="SPAL_0000514700.1">
    <property type="protein sequence ID" value="SPAL_0000514700.1"/>
    <property type="gene ID" value="SPAL_0000514700"/>
</dbReference>
<feature type="compositionally biased region" description="Polar residues" evidence="1">
    <location>
        <begin position="239"/>
        <end position="256"/>
    </location>
</feature>
<organism evidence="2 3">
    <name type="scientific">Strongyloides papillosus</name>
    <name type="common">Intestinal threadworm</name>
    <dbReference type="NCBI Taxonomy" id="174720"/>
    <lineage>
        <taxon>Eukaryota</taxon>
        <taxon>Metazoa</taxon>
        <taxon>Ecdysozoa</taxon>
        <taxon>Nematoda</taxon>
        <taxon>Chromadorea</taxon>
        <taxon>Rhabditida</taxon>
        <taxon>Tylenchina</taxon>
        <taxon>Panagrolaimomorpha</taxon>
        <taxon>Strongyloidoidea</taxon>
        <taxon>Strongyloididae</taxon>
        <taxon>Strongyloides</taxon>
    </lineage>
</organism>
<sequence>MVSTSLQCCDKVPLKNTPKVVEPSKLVEESILISHKVDDSCKYSVCSPNIGSQAPPNSPNVPIYLGIISKDEALEKAGDGDGHFYLYHLYNNHINDIDNLEDTLKLYAFVKLTPNIGIHIPIIKKSGYTINCRQTKDYYSLGPLTGDKKKFESINMLVDYYKNIPTSEIVKESKRIMKVDKIYGTEFGKSTSNDGPGTIVNTSTLSKPQRRSIKKDDKYMNVKRTILRKNCNDEEKYTRGSSVNSTQRNTFSSQKSSIKKLEKGSKNSSDKVASTTSCASIKSCDPLEELFQKFEIKMNESGSVVLRNGKFYRSYYLGEVTKKEVNKMIKKPFTFAFYLRKSSKKVKKRSKKMYLVYRPIEGNSVHLPVVRNGNSRGNDSQASLGKLYIVQTPLGTNNIFNNFKQMVDYYYDRIEKVKSLYNLSIA</sequence>
<dbReference type="PANTHER" id="PTHR31128">
    <property type="entry name" value="PROTEIN CBR-CLEC-135-RELATED"/>
    <property type="match status" value="1"/>
</dbReference>
<feature type="compositionally biased region" description="Basic and acidic residues" evidence="1">
    <location>
        <begin position="259"/>
        <end position="269"/>
    </location>
</feature>
<reference evidence="3" key="1">
    <citation type="submission" date="2017-02" db="UniProtKB">
        <authorList>
            <consortium name="WormBaseParasite"/>
        </authorList>
    </citation>
    <scope>IDENTIFICATION</scope>
</reference>
<feature type="compositionally biased region" description="Polar residues" evidence="1">
    <location>
        <begin position="193"/>
        <end position="207"/>
    </location>
</feature>
<proteinExistence type="predicted"/>
<dbReference type="Proteomes" id="UP000046392">
    <property type="component" value="Unplaced"/>
</dbReference>